<sequence>MLLAATWASCFHWAITLSATRILLCDLLTRGVLNATEVNTLRTT</sequence>
<organism evidence="2 3">
    <name type="scientific">Phytophthora rubi</name>
    <dbReference type="NCBI Taxonomy" id="129364"/>
    <lineage>
        <taxon>Eukaryota</taxon>
        <taxon>Sar</taxon>
        <taxon>Stramenopiles</taxon>
        <taxon>Oomycota</taxon>
        <taxon>Peronosporomycetes</taxon>
        <taxon>Peronosporales</taxon>
        <taxon>Peronosporaceae</taxon>
        <taxon>Phytophthora</taxon>
    </lineage>
</organism>
<gene>
    <name evidence="1" type="ORF">PR002_g29480</name>
    <name evidence="2" type="ORF">PR003_g29763</name>
</gene>
<evidence type="ECO:0000313" key="3">
    <source>
        <dbReference type="Proteomes" id="UP000434957"/>
    </source>
</evidence>
<accession>A0A6A4BGU7</accession>
<comment type="caution">
    <text evidence="2">The sequence shown here is derived from an EMBL/GenBank/DDBJ whole genome shotgun (WGS) entry which is preliminary data.</text>
</comment>
<name>A0A6A4BGU7_9STRA</name>
<reference evidence="2 3" key="1">
    <citation type="submission" date="2018-08" db="EMBL/GenBank/DDBJ databases">
        <title>Genomic investigation of the strawberry pathogen Phytophthora fragariae indicates pathogenicity is determined by transcriptional variation in three key races.</title>
        <authorList>
            <person name="Adams T.M."/>
            <person name="Armitage A.D."/>
            <person name="Sobczyk M.K."/>
            <person name="Bates H.J."/>
            <person name="Dunwell J.M."/>
            <person name="Nellist C.F."/>
            <person name="Harrison R.J."/>
        </authorList>
    </citation>
    <scope>NUCLEOTIDE SEQUENCE [LARGE SCALE GENOMIC DNA]</scope>
    <source>
        <strain evidence="1 4">SCRP324</strain>
        <strain evidence="2 3">SCRP333</strain>
    </source>
</reference>
<dbReference type="EMBL" id="QXFT01005165">
    <property type="protein sequence ID" value="KAE9273914.1"/>
    <property type="molecule type" value="Genomic_DNA"/>
</dbReference>
<dbReference type="OrthoDB" id="10397335at2759"/>
<dbReference type="Proteomes" id="UP000435112">
    <property type="component" value="Unassembled WGS sequence"/>
</dbReference>
<keyword evidence="3" id="KW-1185">Reference proteome</keyword>
<evidence type="ECO:0000313" key="2">
    <source>
        <dbReference type="EMBL" id="KAE9273914.1"/>
    </source>
</evidence>
<dbReference type="AlphaFoldDB" id="A0A6A4BGU7"/>
<dbReference type="Proteomes" id="UP000434957">
    <property type="component" value="Unassembled WGS sequence"/>
</dbReference>
<dbReference type="EMBL" id="QXFU01005853">
    <property type="protein sequence ID" value="KAE8962844.1"/>
    <property type="molecule type" value="Genomic_DNA"/>
</dbReference>
<proteinExistence type="predicted"/>
<evidence type="ECO:0000313" key="4">
    <source>
        <dbReference type="Proteomes" id="UP000435112"/>
    </source>
</evidence>
<protein>
    <submittedName>
        <fullName evidence="2">Uncharacterized protein</fullName>
    </submittedName>
</protein>
<evidence type="ECO:0000313" key="1">
    <source>
        <dbReference type="EMBL" id="KAE8962844.1"/>
    </source>
</evidence>